<dbReference type="AlphaFoldDB" id="A0A845MD67"/>
<organism evidence="4 5">
    <name type="scientific">Sneathiella chungangensis</name>
    <dbReference type="NCBI Taxonomy" id="1418234"/>
    <lineage>
        <taxon>Bacteria</taxon>
        <taxon>Pseudomonadati</taxon>
        <taxon>Pseudomonadota</taxon>
        <taxon>Alphaproteobacteria</taxon>
        <taxon>Sneathiellales</taxon>
        <taxon>Sneathiellaceae</taxon>
        <taxon>Sneathiella</taxon>
    </lineage>
</organism>
<gene>
    <name evidence="4" type="ORF">GQF03_04720</name>
</gene>
<evidence type="ECO:0000256" key="1">
    <source>
        <dbReference type="ARBA" id="ARBA00006484"/>
    </source>
</evidence>
<feature type="domain" description="Ketoreductase" evidence="3">
    <location>
        <begin position="11"/>
        <end position="200"/>
    </location>
</feature>
<dbReference type="SUPFAM" id="SSF51735">
    <property type="entry name" value="NAD(P)-binding Rossmann-fold domains"/>
    <property type="match status" value="1"/>
</dbReference>
<evidence type="ECO:0000259" key="3">
    <source>
        <dbReference type="SMART" id="SM00822"/>
    </source>
</evidence>
<dbReference type="RefSeq" id="WP_161338006.1">
    <property type="nucleotide sequence ID" value="NZ_JBHSDG010000002.1"/>
</dbReference>
<dbReference type="GO" id="GO:0016616">
    <property type="term" value="F:oxidoreductase activity, acting on the CH-OH group of donors, NAD or NADP as acceptor"/>
    <property type="evidence" value="ECO:0007669"/>
    <property type="project" value="TreeGrafter"/>
</dbReference>
<dbReference type="PANTHER" id="PTHR42760">
    <property type="entry name" value="SHORT-CHAIN DEHYDROGENASES/REDUCTASES FAMILY MEMBER"/>
    <property type="match status" value="1"/>
</dbReference>
<dbReference type="PRINTS" id="PR00080">
    <property type="entry name" value="SDRFAMILY"/>
</dbReference>
<dbReference type="OrthoDB" id="9796652at2"/>
<dbReference type="Proteomes" id="UP000445696">
    <property type="component" value="Unassembled WGS sequence"/>
</dbReference>
<dbReference type="SMART" id="SM00822">
    <property type="entry name" value="PKS_KR"/>
    <property type="match status" value="1"/>
</dbReference>
<accession>A0A845MD67</accession>
<reference evidence="4 5" key="1">
    <citation type="journal article" date="2014" name="Int. J. Syst. Evol. Microbiol.">
        <title>Sneathiella chungangensis sp. nov., isolated from a marine sand, and emended description of the genus Sneathiella.</title>
        <authorList>
            <person name="Siamphan C."/>
            <person name="Kim H."/>
            <person name="Lee J.S."/>
            <person name="Kim W."/>
        </authorList>
    </citation>
    <scope>NUCLEOTIDE SEQUENCE [LARGE SCALE GENOMIC DNA]</scope>
    <source>
        <strain evidence="4 5">KCTC 32476</strain>
    </source>
</reference>
<comment type="similarity">
    <text evidence="1">Belongs to the short-chain dehydrogenases/reductases (SDR) family.</text>
</comment>
<protein>
    <submittedName>
        <fullName evidence="4">SDR family oxidoreductase</fullName>
    </submittedName>
</protein>
<dbReference type="Gene3D" id="3.40.50.720">
    <property type="entry name" value="NAD(P)-binding Rossmann-like Domain"/>
    <property type="match status" value="1"/>
</dbReference>
<keyword evidence="2" id="KW-0560">Oxidoreductase</keyword>
<dbReference type="EMBL" id="WTVA01000001">
    <property type="protein sequence ID" value="MZR21625.1"/>
    <property type="molecule type" value="Genomic_DNA"/>
</dbReference>
<evidence type="ECO:0000313" key="5">
    <source>
        <dbReference type="Proteomes" id="UP000445696"/>
    </source>
</evidence>
<sequence length="260" mass="27506">MAYNPFDLTGKVALITGGNGGIGLGMADAIAQAGGDICIWGTNETKNAAAVEKLKAHGTRVSSLLCNVADEKEVQDCFAETLSQFGRVDGCFANAGVSSGKKSFLDIDDAEWHRVLNINLDGVFYTFQAATKHMVERAENGDPGGRLIGTASLAAISGAARNEHYAATKGGVISMIRALAVEFAGKGITANAILPGWIETAMTENAIAWQKFSDAVKPRIPARRWGQPEDFGGMAVYLMSDASAYHTGDTMLIDGGYFLF</sequence>
<dbReference type="Pfam" id="PF13561">
    <property type="entry name" value="adh_short_C2"/>
    <property type="match status" value="1"/>
</dbReference>
<dbReference type="PANTHER" id="PTHR42760:SF5">
    <property type="entry name" value="2-DEHYDRO-3-DEOXY-D-GLUCONATE 5-DEHYDROGENASE"/>
    <property type="match status" value="1"/>
</dbReference>
<dbReference type="InterPro" id="IPR020904">
    <property type="entry name" value="Sc_DH/Rdtase_CS"/>
</dbReference>
<evidence type="ECO:0000256" key="2">
    <source>
        <dbReference type="ARBA" id="ARBA00023002"/>
    </source>
</evidence>
<keyword evidence="5" id="KW-1185">Reference proteome</keyword>
<comment type="caution">
    <text evidence="4">The sequence shown here is derived from an EMBL/GenBank/DDBJ whole genome shotgun (WGS) entry which is preliminary data.</text>
</comment>
<dbReference type="PROSITE" id="PS00061">
    <property type="entry name" value="ADH_SHORT"/>
    <property type="match status" value="1"/>
</dbReference>
<dbReference type="InterPro" id="IPR036291">
    <property type="entry name" value="NAD(P)-bd_dom_sf"/>
</dbReference>
<dbReference type="InterPro" id="IPR002347">
    <property type="entry name" value="SDR_fam"/>
</dbReference>
<dbReference type="FunFam" id="3.40.50.720:FF:000084">
    <property type="entry name" value="Short-chain dehydrogenase reductase"/>
    <property type="match status" value="1"/>
</dbReference>
<evidence type="ECO:0000313" key="4">
    <source>
        <dbReference type="EMBL" id="MZR21625.1"/>
    </source>
</evidence>
<dbReference type="InterPro" id="IPR057326">
    <property type="entry name" value="KR_dom"/>
</dbReference>
<proteinExistence type="inferred from homology"/>
<name>A0A845MD67_9PROT</name>
<dbReference type="PRINTS" id="PR00081">
    <property type="entry name" value="GDHRDH"/>
</dbReference>